<evidence type="ECO:0000259" key="1">
    <source>
        <dbReference type="Pfam" id="PF00425"/>
    </source>
</evidence>
<reference evidence="2 3" key="2">
    <citation type="journal article" date="2016" name="Genome Announc.">
        <title>Permanent Draft Genome Sequences for Two Variants of Frankia sp. Strain CpI1, the First Frankia Strain Isolated from Root Nodules of Comptonia peregrina.</title>
        <authorList>
            <person name="Oshone R."/>
            <person name="Hurst S.G.IV."/>
            <person name="Abebe-Akele F."/>
            <person name="Simpson S."/>
            <person name="Morris K."/>
            <person name="Thomas W.K."/>
            <person name="Tisa L.S."/>
        </authorList>
    </citation>
    <scope>NUCLEOTIDE SEQUENCE [LARGE SCALE GENOMIC DNA]</scope>
    <source>
        <strain evidence="3">CpI1-S</strain>
    </source>
</reference>
<sequence>MIGMSRTNVGAPESIVRGSVAVPRSRPPSYLLAGDRLATGVVEISDDPAVLERGGFWAVVVDFEGVLRCVRFADVRPAPAAGAAALRRGPWHGPDPRSWSTSLDRTAYVAGATTIRERIAAGDVYEVNLCRLLSAPLPPAGPGGEPVEPDPAALAAVLAAGNPAPYALTLDVPEAGLRIAGASPELFLARDGDVIHSGPIKGTGRTVPDLRDKDVAENIMIVDLVRNDLGRVARPGSVTVPALCAVEHHPGLVHLVSTVRARLRPGVGWPELLEAACPPGSVSGAPKSSALRIIRELEPGPRGPYCGGIGWVDADSGRGWLSVGIRTFWFGADRLWFGTGAAVTWGSDPQGEWRETELKAHRLVGLASG</sequence>
<evidence type="ECO:0000313" key="3">
    <source>
        <dbReference type="Proteomes" id="UP000032545"/>
    </source>
</evidence>
<evidence type="ECO:0000313" key="2">
    <source>
        <dbReference type="EMBL" id="KJE24758.1"/>
    </source>
</evidence>
<comment type="caution">
    <text evidence="2">The sequence shown here is derived from an EMBL/GenBank/DDBJ whole genome shotgun (WGS) entry which is preliminary data.</text>
</comment>
<organism evidence="2 3">
    <name type="scientific">Frankia torreyi</name>
    <dbReference type="NCBI Taxonomy" id="1856"/>
    <lineage>
        <taxon>Bacteria</taxon>
        <taxon>Bacillati</taxon>
        <taxon>Actinomycetota</taxon>
        <taxon>Actinomycetes</taxon>
        <taxon>Frankiales</taxon>
        <taxon>Frankiaceae</taxon>
        <taxon>Frankia</taxon>
    </lineage>
</organism>
<dbReference type="AlphaFoldDB" id="A0A0D8BKK0"/>
<reference evidence="3" key="1">
    <citation type="submission" date="2015-02" db="EMBL/GenBank/DDBJ databases">
        <title>Draft Genome of Frankia sp. CpI1-S.</title>
        <authorList>
            <person name="Oshone R.T."/>
            <person name="Ngom M."/>
            <person name="Ghodhbane-Gtari F."/>
            <person name="Gtari M."/>
            <person name="Morris K."/>
            <person name="Thomas K."/>
            <person name="Sen A."/>
            <person name="Tisa L.S."/>
        </authorList>
    </citation>
    <scope>NUCLEOTIDE SEQUENCE [LARGE SCALE GENOMIC DNA]</scope>
    <source>
        <strain evidence="3">CpI1-S</strain>
    </source>
</reference>
<dbReference type="EC" id="2.6.1.85" evidence="2"/>
<dbReference type="PANTHER" id="PTHR11236">
    <property type="entry name" value="AMINOBENZOATE/ANTHRANILATE SYNTHASE"/>
    <property type="match status" value="1"/>
</dbReference>
<gene>
    <name evidence="2" type="ORF">FF36_00764</name>
</gene>
<dbReference type="Gene3D" id="3.60.120.10">
    <property type="entry name" value="Anthranilate synthase"/>
    <property type="match status" value="1"/>
</dbReference>
<keyword evidence="3" id="KW-1185">Reference proteome</keyword>
<accession>A0A0D8BKK0</accession>
<dbReference type="EMBL" id="JYFN01000004">
    <property type="protein sequence ID" value="KJE24758.1"/>
    <property type="molecule type" value="Genomic_DNA"/>
</dbReference>
<dbReference type="InterPro" id="IPR019999">
    <property type="entry name" value="Anth_synth_I-like"/>
</dbReference>
<proteinExistence type="predicted"/>
<dbReference type="SUPFAM" id="SSF56322">
    <property type="entry name" value="ADC synthase"/>
    <property type="match status" value="1"/>
</dbReference>
<dbReference type="PANTHER" id="PTHR11236:SF50">
    <property type="entry name" value="AMINODEOXYCHORISMATE SYNTHASE COMPONENT 1"/>
    <property type="match status" value="1"/>
</dbReference>
<dbReference type="GO" id="GO:0046820">
    <property type="term" value="F:4-amino-4-deoxychorismate synthase activity"/>
    <property type="evidence" value="ECO:0007669"/>
    <property type="project" value="UniProtKB-EC"/>
</dbReference>
<keyword evidence="2" id="KW-0032">Aminotransferase</keyword>
<dbReference type="PATRIC" id="fig|1502723.3.peg.3335"/>
<dbReference type="Proteomes" id="UP000032545">
    <property type="component" value="Unassembled WGS sequence"/>
</dbReference>
<dbReference type="Pfam" id="PF00425">
    <property type="entry name" value="Chorismate_bind"/>
    <property type="match status" value="1"/>
</dbReference>
<keyword evidence="2" id="KW-0808">Transferase</keyword>
<feature type="domain" description="Chorismate-utilising enzyme C-terminal" evidence="1">
    <location>
        <begin position="105"/>
        <end position="359"/>
    </location>
</feature>
<dbReference type="InterPro" id="IPR015890">
    <property type="entry name" value="Chorismate_C"/>
</dbReference>
<name>A0A0D8BKK0_9ACTN</name>
<dbReference type="InterPro" id="IPR005801">
    <property type="entry name" value="ADC_synthase"/>
</dbReference>
<protein>
    <submittedName>
        <fullName evidence="2">Chorismate binding enzyme</fullName>
        <ecNumber evidence="2">2.6.1.85</ecNumber>
    </submittedName>
</protein>
<dbReference type="GO" id="GO:0000162">
    <property type="term" value="P:L-tryptophan biosynthetic process"/>
    <property type="evidence" value="ECO:0007669"/>
    <property type="project" value="TreeGrafter"/>
</dbReference>
<dbReference type="PRINTS" id="PR00095">
    <property type="entry name" value="ANTSNTHASEI"/>
</dbReference>